<feature type="chain" id="PRO_5005207233" description="Lipoprotein" evidence="1">
    <location>
        <begin position="24"/>
        <end position="196"/>
    </location>
</feature>
<accession>A0A0H4KIL9</accession>
<gene>
    <name evidence="2" type="ORF">BEH_08465</name>
</gene>
<sequence length="196" mass="21763">MKRLLSICATVIVVGSLMSGCSATKDAFQKANGVILYGNQQQISDALNQDKKDIKEKDEYTIKVAEDGKQDMMILDKTTAKALVEKKLLKEVTKDNDTEAITSLPKVTKDINALFAKQEVKEMNLAGQNSKIIYGGNKIIGDGRSYVYEFLIVDDSQFTAIKGTEKKMAVIKYDKNPDKKLSEFNVDEVQLVKVGK</sequence>
<keyword evidence="3" id="KW-1185">Reference proteome</keyword>
<dbReference type="EMBL" id="CP011974">
    <property type="protein sequence ID" value="AKO92129.1"/>
    <property type="molecule type" value="Genomic_DNA"/>
</dbReference>
<dbReference type="Gene3D" id="3.30.70.3060">
    <property type="match status" value="1"/>
</dbReference>
<dbReference type="RefSeq" id="WP_046217030.1">
    <property type="nucleotide sequence ID" value="NZ_CP011974.1"/>
</dbReference>
<organism evidence="2 3">
    <name type="scientific">Priestia filamentosa</name>
    <dbReference type="NCBI Taxonomy" id="1402861"/>
    <lineage>
        <taxon>Bacteria</taxon>
        <taxon>Bacillati</taxon>
        <taxon>Bacillota</taxon>
        <taxon>Bacilli</taxon>
        <taxon>Bacillales</taxon>
        <taxon>Bacillaceae</taxon>
        <taxon>Priestia</taxon>
    </lineage>
</organism>
<dbReference type="PROSITE" id="PS51257">
    <property type="entry name" value="PROKAR_LIPOPROTEIN"/>
    <property type="match status" value="1"/>
</dbReference>
<reference evidence="3" key="2">
    <citation type="submission" date="2015-06" db="EMBL/GenBank/DDBJ databases">
        <title>Genome Sequence of Bacillus endophyticus and Analysis of its Companion Mechanism in the Ketogulonigenium vulgare-Bacillus strain Consortium.</title>
        <authorList>
            <person name="Jia N."/>
            <person name="Du J."/>
            <person name="Ding M.-Z."/>
            <person name="Gao F."/>
            <person name="Yuan Y.-J."/>
        </authorList>
    </citation>
    <scope>NUCLEOTIDE SEQUENCE [LARGE SCALE GENOMIC DNA]</scope>
    <source>
        <strain evidence="3">Hbe603</strain>
    </source>
</reference>
<dbReference type="PATRIC" id="fig|135735.6.peg.1742"/>
<dbReference type="InterPro" id="IPR035253">
    <property type="entry name" value="Lipoprotein_22_bac"/>
</dbReference>
<dbReference type="Gene3D" id="2.40.40.60">
    <property type="match status" value="1"/>
</dbReference>
<evidence type="ECO:0000313" key="2">
    <source>
        <dbReference type="EMBL" id="AKO92129.1"/>
    </source>
</evidence>
<evidence type="ECO:0000313" key="3">
    <source>
        <dbReference type="Proteomes" id="UP000036202"/>
    </source>
</evidence>
<keyword evidence="1" id="KW-0732">Signal</keyword>
<dbReference type="OrthoDB" id="2617138at2"/>
<reference evidence="2 3" key="1">
    <citation type="journal article" date="2015" name="PLoS ONE">
        <title>Genome Sequence of Bacillus endophyticus and Analysis of Its Companion Mechanism in the Ketogulonigenium vulgare-Bacillus Strain Consortium.</title>
        <authorList>
            <person name="Jia N."/>
            <person name="Du J."/>
            <person name="Ding M.Z."/>
            <person name="Gao F."/>
            <person name="Yuan Y.J."/>
        </authorList>
    </citation>
    <scope>NUCLEOTIDE SEQUENCE [LARGE SCALE GENOMIC DNA]</scope>
    <source>
        <strain evidence="2 3">Hbe603</strain>
    </source>
</reference>
<dbReference type="Proteomes" id="UP000036202">
    <property type="component" value="Chromosome"/>
</dbReference>
<protein>
    <recommendedName>
        <fullName evidence="4">Lipoprotein</fullName>
    </recommendedName>
</protein>
<proteinExistence type="predicted"/>
<evidence type="ECO:0000256" key="1">
    <source>
        <dbReference type="SAM" id="SignalP"/>
    </source>
</evidence>
<dbReference type="KEGG" id="beo:BEH_08465"/>
<name>A0A0H4KIL9_9BACI</name>
<dbReference type="AlphaFoldDB" id="A0A0H4KIL9"/>
<dbReference type="Pfam" id="PF17294">
    <property type="entry name" value="Lipoprotein_22"/>
    <property type="match status" value="1"/>
</dbReference>
<evidence type="ECO:0008006" key="4">
    <source>
        <dbReference type="Google" id="ProtNLM"/>
    </source>
</evidence>
<feature type="signal peptide" evidence="1">
    <location>
        <begin position="1"/>
        <end position="23"/>
    </location>
</feature>